<dbReference type="Pfam" id="PF13193">
    <property type="entry name" value="AMP-binding_C"/>
    <property type="match status" value="1"/>
</dbReference>
<dbReference type="Proteomes" id="UP000829685">
    <property type="component" value="Unassembled WGS sequence"/>
</dbReference>
<comment type="caution">
    <text evidence="3">The sequence shown here is derived from an EMBL/GenBank/DDBJ whole genome shotgun (WGS) entry which is preliminary data.</text>
</comment>
<dbReference type="SUPFAM" id="SSF56801">
    <property type="entry name" value="Acetyl-CoA synthetase-like"/>
    <property type="match status" value="1"/>
</dbReference>
<gene>
    <name evidence="3" type="ORF">JX265_004447</name>
</gene>
<dbReference type="Gene3D" id="2.30.38.10">
    <property type="entry name" value="Luciferase, Domain 3"/>
    <property type="match status" value="1"/>
</dbReference>
<dbReference type="InterPro" id="IPR000873">
    <property type="entry name" value="AMP-dep_synth/lig_dom"/>
</dbReference>
<dbReference type="EMBL" id="JAFIMR010000008">
    <property type="protein sequence ID" value="KAI1875389.1"/>
    <property type="molecule type" value="Genomic_DNA"/>
</dbReference>
<proteinExistence type="predicted"/>
<keyword evidence="4" id="KW-1185">Reference proteome</keyword>
<dbReference type="InterPro" id="IPR045851">
    <property type="entry name" value="AMP-bd_C_sf"/>
</dbReference>
<dbReference type="Gene3D" id="3.30.300.30">
    <property type="match status" value="1"/>
</dbReference>
<organism evidence="3 4">
    <name type="scientific">Neoarthrinium moseri</name>
    <dbReference type="NCBI Taxonomy" id="1658444"/>
    <lineage>
        <taxon>Eukaryota</taxon>
        <taxon>Fungi</taxon>
        <taxon>Dikarya</taxon>
        <taxon>Ascomycota</taxon>
        <taxon>Pezizomycotina</taxon>
        <taxon>Sordariomycetes</taxon>
        <taxon>Xylariomycetidae</taxon>
        <taxon>Amphisphaeriales</taxon>
        <taxon>Apiosporaceae</taxon>
        <taxon>Neoarthrinium</taxon>
    </lineage>
</organism>
<dbReference type="Pfam" id="PF00501">
    <property type="entry name" value="AMP-binding"/>
    <property type="match status" value="1"/>
</dbReference>
<name>A0A9P9WR23_9PEZI</name>
<evidence type="ECO:0000259" key="1">
    <source>
        <dbReference type="Pfam" id="PF00501"/>
    </source>
</evidence>
<dbReference type="OrthoDB" id="6509636at2759"/>
<reference evidence="3" key="1">
    <citation type="submission" date="2021-03" db="EMBL/GenBank/DDBJ databases">
        <title>Revisited historic fungal species revealed as producer of novel bioactive compounds through whole genome sequencing and comparative genomics.</title>
        <authorList>
            <person name="Vignolle G.A."/>
            <person name="Hochenegger N."/>
            <person name="Mach R.L."/>
            <person name="Mach-Aigner A.R."/>
            <person name="Javad Rahimi M."/>
            <person name="Salim K.A."/>
            <person name="Chan C.M."/>
            <person name="Lim L.B.L."/>
            <person name="Cai F."/>
            <person name="Druzhinina I.S."/>
            <person name="U'Ren J.M."/>
            <person name="Derntl C."/>
        </authorList>
    </citation>
    <scope>NUCLEOTIDE SEQUENCE</scope>
    <source>
        <strain evidence="3">TUCIM 5799</strain>
    </source>
</reference>
<evidence type="ECO:0000313" key="4">
    <source>
        <dbReference type="Proteomes" id="UP000829685"/>
    </source>
</evidence>
<dbReference type="Gene3D" id="3.40.50.980">
    <property type="match status" value="2"/>
</dbReference>
<feature type="domain" description="AMP-dependent synthetase/ligase" evidence="1">
    <location>
        <begin position="29"/>
        <end position="410"/>
    </location>
</feature>
<sequence>MPIRSRWSVDIPEGSLPRWVFGSSFEPLPDTPQFIDPERPDTHFLTLSQYRLWSKRIAVGLTEAGLRPGDRVLLFSGNKLFTPIIFMGVLMAGGVFTGANPSFVARELAYQLKDSGASFLIAADTSIEIALEGAAQAGLSKHRVYSFDSTGLDPTPGKAPSGTKHWTTLLAPIEKAERWDWVEPADSKTATCCLNYSSGTTGVPKGVEITHYSYIANGVGVIYTGKLAEDFDEANKRAKQLCFLPMYHAFGQTYFTCNFPKLQVPVYIMPAFDFVKMLEYIQKYRITTLTCVPPIVVALAKHPLARKYDLSSIESIGSGAAPLSTEIGEEVAKLWPPGAVNIRQGWGMTEVTCTCLSWDPNSTLKSLAVGEMQPNCSAKLMRLDGSGEITKANESGELWVSGPTLMKGYWNKPEATANTIHIDADGTRWLKTGDIAYVETYAPGGLWNVIDRLKELIKVKGNQVAPAELEGVLLENKAVLDAAVVGVTINGEELPRAYVVPNPAIKVTEKEIASWMENKVIRYKWLKGGVVFVPEVPKNPSGKILRKELRDRAAKEVGDRKPAASKLA</sequence>
<evidence type="ECO:0000259" key="2">
    <source>
        <dbReference type="Pfam" id="PF13193"/>
    </source>
</evidence>
<dbReference type="CDD" id="cd05911">
    <property type="entry name" value="Firefly_Luc_like"/>
    <property type="match status" value="1"/>
</dbReference>
<accession>A0A9P9WR23</accession>
<dbReference type="PANTHER" id="PTHR24096:SF424">
    <property type="entry name" value="ACETYL-COA SYNTHETASE-LIKE PROTEIN-RELATED"/>
    <property type="match status" value="1"/>
</dbReference>
<protein>
    <submittedName>
        <fullName evidence="3">Uncharacterized protein</fullName>
    </submittedName>
</protein>
<dbReference type="InterPro" id="IPR025110">
    <property type="entry name" value="AMP-bd_C"/>
</dbReference>
<dbReference type="PANTHER" id="PTHR24096">
    <property type="entry name" value="LONG-CHAIN-FATTY-ACID--COA LIGASE"/>
    <property type="match status" value="1"/>
</dbReference>
<dbReference type="InterPro" id="IPR020845">
    <property type="entry name" value="AMP-binding_CS"/>
</dbReference>
<dbReference type="GO" id="GO:0016405">
    <property type="term" value="F:CoA-ligase activity"/>
    <property type="evidence" value="ECO:0007669"/>
    <property type="project" value="TreeGrafter"/>
</dbReference>
<evidence type="ECO:0000313" key="3">
    <source>
        <dbReference type="EMBL" id="KAI1875389.1"/>
    </source>
</evidence>
<dbReference type="PROSITE" id="PS00455">
    <property type="entry name" value="AMP_BINDING"/>
    <property type="match status" value="1"/>
</dbReference>
<feature type="domain" description="AMP-binding enzyme C-terminal" evidence="2">
    <location>
        <begin position="468"/>
        <end position="543"/>
    </location>
</feature>
<dbReference type="AlphaFoldDB" id="A0A9P9WR23"/>